<dbReference type="SUPFAM" id="SSF48371">
    <property type="entry name" value="ARM repeat"/>
    <property type="match status" value="1"/>
</dbReference>
<evidence type="ECO:0000313" key="9">
    <source>
        <dbReference type="EMBL" id="RAO71414.1"/>
    </source>
</evidence>
<feature type="compositionally biased region" description="Polar residues" evidence="7">
    <location>
        <begin position="1259"/>
        <end position="1279"/>
    </location>
</feature>
<protein>
    <recommendedName>
        <fullName evidence="8">Telomere-associated protein Rif1 N-terminal domain-containing protein</fullName>
    </recommendedName>
</protein>
<feature type="domain" description="Telomere-associated protein Rif1 N-terminal" evidence="8">
    <location>
        <begin position="129"/>
        <end position="502"/>
    </location>
</feature>
<feature type="region of interest" description="Disordered" evidence="7">
    <location>
        <begin position="75"/>
        <end position="95"/>
    </location>
</feature>
<comment type="subcellular location">
    <subcellularLocation>
        <location evidence="2">Chromosome</location>
        <location evidence="2">Telomere</location>
    </subcellularLocation>
    <subcellularLocation>
        <location evidence="1">Nucleus</location>
    </subcellularLocation>
</comment>
<organism evidence="9 10">
    <name type="scientific">Talaromyces amestolkiae</name>
    <dbReference type="NCBI Taxonomy" id="1196081"/>
    <lineage>
        <taxon>Eukaryota</taxon>
        <taxon>Fungi</taxon>
        <taxon>Dikarya</taxon>
        <taxon>Ascomycota</taxon>
        <taxon>Pezizomycotina</taxon>
        <taxon>Eurotiomycetes</taxon>
        <taxon>Eurotiomycetidae</taxon>
        <taxon>Eurotiales</taxon>
        <taxon>Trichocomaceae</taxon>
        <taxon>Talaromyces</taxon>
        <taxon>Talaromyces sect. Talaromyces</taxon>
    </lineage>
</organism>
<feature type="region of interest" description="Disordered" evidence="7">
    <location>
        <begin position="1382"/>
        <end position="1570"/>
    </location>
</feature>
<evidence type="ECO:0000256" key="4">
    <source>
        <dbReference type="ARBA" id="ARBA00022895"/>
    </source>
</evidence>
<feature type="compositionally biased region" description="Basic residues" evidence="7">
    <location>
        <begin position="1513"/>
        <end position="1525"/>
    </location>
</feature>
<evidence type="ECO:0000256" key="5">
    <source>
        <dbReference type="ARBA" id="ARBA00023242"/>
    </source>
</evidence>
<feature type="compositionally biased region" description="Basic and acidic residues" evidence="7">
    <location>
        <begin position="1420"/>
        <end position="1444"/>
    </location>
</feature>
<reference evidence="9 10" key="1">
    <citation type="journal article" date="2017" name="Biotechnol. Biofuels">
        <title>Differential beta-glucosidase expression as a function of carbon source availability in Talaromyces amestolkiae: a genomic and proteomic approach.</title>
        <authorList>
            <person name="de Eugenio L.I."/>
            <person name="Mendez-Liter J.A."/>
            <person name="Nieto-Dominguez M."/>
            <person name="Alonso L."/>
            <person name="Gil-Munoz J."/>
            <person name="Barriuso J."/>
            <person name="Prieto A."/>
            <person name="Martinez M.J."/>
        </authorList>
    </citation>
    <scope>NUCLEOTIDE SEQUENCE [LARGE SCALE GENOMIC DNA]</scope>
    <source>
        <strain evidence="9 10">CIB</strain>
    </source>
</reference>
<keyword evidence="3" id="KW-0158">Chromosome</keyword>
<accession>A0A364L6I1</accession>
<proteinExistence type="predicted"/>
<dbReference type="RefSeq" id="XP_040735929.1">
    <property type="nucleotide sequence ID" value="XM_040880120.1"/>
</dbReference>
<feature type="compositionally biased region" description="Polar residues" evidence="7">
    <location>
        <begin position="1552"/>
        <end position="1570"/>
    </location>
</feature>
<evidence type="ECO:0000256" key="2">
    <source>
        <dbReference type="ARBA" id="ARBA00004574"/>
    </source>
</evidence>
<dbReference type="GO" id="GO:0005634">
    <property type="term" value="C:nucleus"/>
    <property type="evidence" value="ECO:0007669"/>
    <property type="project" value="UniProtKB-SubCell"/>
</dbReference>
<evidence type="ECO:0000256" key="6">
    <source>
        <dbReference type="ARBA" id="ARBA00023306"/>
    </source>
</evidence>
<feature type="compositionally biased region" description="Low complexity" evidence="7">
    <location>
        <begin position="1321"/>
        <end position="1331"/>
    </location>
</feature>
<comment type="caution">
    <text evidence="9">The sequence shown here is derived from an EMBL/GenBank/DDBJ whole genome shotgun (WGS) entry which is preliminary data.</text>
</comment>
<dbReference type="GO" id="GO:0140445">
    <property type="term" value="C:chromosome, telomeric repeat region"/>
    <property type="evidence" value="ECO:0007669"/>
    <property type="project" value="TreeGrafter"/>
</dbReference>
<dbReference type="STRING" id="1196081.A0A364L6I1"/>
<keyword evidence="6" id="KW-0131">Cell cycle</keyword>
<dbReference type="EMBL" id="MIKG01000015">
    <property type="protein sequence ID" value="RAO71414.1"/>
    <property type="molecule type" value="Genomic_DNA"/>
</dbReference>
<dbReference type="Proteomes" id="UP000249363">
    <property type="component" value="Unassembled WGS sequence"/>
</dbReference>
<feature type="compositionally biased region" description="Basic and acidic residues" evidence="7">
    <location>
        <begin position="1202"/>
        <end position="1211"/>
    </location>
</feature>
<keyword evidence="10" id="KW-1185">Reference proteome</keyword>
<dbReference type="Pfam" id="PF12231">
    <property type="entry name" value="Rif1_N"/>
    <property type="match status" value="1"/>
</dbReference>
<dbReference type="InterPro" id="IPR022031">
    <property type="entry name" value="Rif1_N"/>
</dbReference>
<feature type="region of interest" description="Disordered" evidence="7">
    <location>
        <begin position="1098"/>
        <end position="1243"/>
    </location>
</feature>
<feature type="compositionally biased region" description="Low complexity" evidence="7">
    <location>
        <begin position="1281"/>
        <end position="1295"/>
    </location>
</feature>
<evidence type="ECO:0000313" key="10">
    <source>
        <dbReference type="Proteomes" id="UP000249363"/>
    </source>
</evidence>
<feature type="compositionally biased region" description="Polar residues" evidence="7">
    <location>
        <begin position="1146"/>
        <end position="1158"/>
    </location>
</feature>
<feature type="compositionally biased region" description="Polar residues" evidence="7">
    <location>
        <begin position="1446"/>
        <end position="1479"/>
    </location>
</feature>
<dbReference type="InterPro" id="IPR016024">
    <property type="entry name" value="ARM-type_fold"/>
</dbReference>
<evidence type="ECO:0000256" key="3">
    <source>
        <dbReference type="ARBA" id="ARBA00022454"/>
    </source>
</evidence>
<name>A0A364L6I1_TALAM</name>
<sequence>MVEVLGAYPARPPTPPKASQTLFLRNAGFAPGQQTILNTPGDSPSSTAESMVLRSNKKVNFSPITSYIKPPTFSSRASMSSNEVRPIPPSNECKPAKSILKTTAVDMLPMEVSQPQSFGVLLDSTTQQLAGESLSSRVDAYMQLLGALKAYDNISEQDDMSSKVGLLLQFVQRDISRDLGKGDIVENNLVTNALKLGIYIIWSQQLAAQIPDEFKIFIIDHALSVLQEGKLSKAILNHYVHILYTQNFSPKTMTNSRITRVLAVLNDITDRVNGNGIISQRLGVYTRLLGQSKTVMASQASLWIEHLISGLLHPVKDTRSKALVLGSQTALLIGPNLVISKTILDIFNKEISQDRKLVSEVCDRMSRMMSPSESGVHVPQIWSIIVLLLRSKRFNIEHWEYFKEWVLVLQRCFNCSEPAIKSQATIGWNKFVYMVTCNDSTSRSMLKMLTRPILSNSERKRSDKSGASANSLFLSSYYNLLYYSFRPNNTFDHIDFIWEEYIAQPFANVFASSPQLNDAACKALASLIWTSQSKIWTENKIHEVPKMEVDFILPIDCRWIRSRIVSVVAALEILLGAADWKNIQIVWTHICKALSDASSKEIKPSSELMHAISIILGLFQRLGHASPSALNADTGDIFIERFTYLAATLVSTIGPSPFTETLLLKTSQETFQTANTPTHRRSRTDRNSDTPFMHILRMISSYGDSSQPSKSLLSLIDNLLEIASKGRQSRGSRLDFLERCTEPSLDEDGPDEKASKLDSYIWDATAKFTVDCLGSLPMETLRERDGTISRDYINISNILLRGLHFTSSPTTWNALLESYIRIVRTEKGERGISSLVIEPIAQQLIQFDRVRPYLPMKALINQALSLAYYQQGKYPATPSSSQTSSFFFPEKLLDLIRKVLADSYNHFSSADSVILAEVIESLTSLLGSGTLQFRYMLLEYLQSPLSLWLRDAARYLTSENGADNRLLTAYRTLSLAIANALQIAVPHNTASLHAFEAIVSAGLESVHKSTTNRFIEMWNATFGLQDLSNYPPGVQTALQTLEPLVKLQLPCPLPRHPESQEIRVPDFVESQDTSSGAPLTNQFGRVLREMNIQNARPTTFSSSPIIQSTDWGQSLVSPPQKVDSTPRRRLRHDNSQIQFVTVDPSPRSSNMKSQLLTERQQEVKERQRGTTSMFLDGLGSSSPAAPGPTEDENVLSTVKLPKIRDTVREVEAPSTPTLAAHLQDNDDDFPGSSPTPATRDQGHLAAQGTPALTLEKFGNIQSDPPSSPPEMSTGSPRNKVSTRQDSSQQSTTSQKSKTKRSPKKNNRRRRSSRISDHSAIEESSTETVSSVVETTIPQANDTEVPNEPTTASGVVDVIPDTYADEFEQQLASQLEQDLELAVDSKDQDDLESTQSSDMNLPRGPITRKRKRNAETGEASNSDRVKRRVSEKDKTARLENARENSSEMENVNLKPSTPQASVARRNLSTPQSSPLKNQISVDDLSDKATDSGSMRRSGRLNAAADREIASSPIKSKRSRQRKRRSLRLSGVPALSPPVSDKASKAQRRKQTKPNDPSTDQAEFSETGFEDSQMQDISLLDDEPANSAPEGDLTKEISSAPEADDVQNDIVAESAVIEEVPASAEMQTEQQIQEPIEEFIEYQVAEADVEMEGITVENSIVAQSPAVDIDEHRRYVSQGVQTDDVMVVEPITEPTQTGSSILDSLRKVLTGIKNVTFGRNVLREIDDVMFDLRMEAHEAARRSQAET</sequence>
<gene>
    <name evidence="9" type="ORF">BHQ10_007426</name>
</gene>
<evidence type="ECO:0000256" key="1">
    <source>
        <dbReference type="ARBA" id="ARBA00004123"/>
    </source>
</evidence>
<dbReference type="PANTHER" id="PTHR22928:SF3">
    <property type="entry name" value="TELOMERE-ASSOCIATED PROTEIN RIF1"/>
    <property type="match status" value="1"/>
</dbReference>
<evidence type="ECO:0000259" key="8">
    <source>
        <dbReference type="Pfam" id="PF12231"/>
    </source>
</evidence>
<dbReference type="GeneID" id="63796641"/>
<keyword evidence="5" id="KW-0539">Nucleus</keyword>
<dbReference type="PANTHER" id="PTHR22928">
    <property type="entry name" value="TELOMERE-ASSOCIATED PROTEIN RIF1"/>
    <property type="match status" value="1"/>
</dbReference>
<feature type="compositionally biased region" description="Polar residues" evidence="7">
    <location>
        <begin position="1098"/>
        <end position="1117"/>
    </location>
</feature>
<feature type="compositionally biased region" description="Basic and acidic residues" evidence="7">
    <location>
        <begin position="1159"/>
        <end position="1168"/>
    </location>
</feature>
<dbReference type="GO" id="GO:0000723">
    <property type="term" value="P:telomere maintenance"/>
    <property type="evidence" value="ECO:0007669"/>
    <property type="project" value="TreeGrafter"/>
</dbReference>
<feature type="region of interest" description="Disordered" evidence="7">
    <location>
        <begin position="1256"/>
        <end position="1331"/>
    </location>
</feature>
<dbReference type="OrthoDB" id="5399929at2759"/>
<feature type="compositionally biased region" description="Basic residues" evidence="7">
    <location>
        <begin position="1296"/>
        <end position="1312"/>
    </location>
</feature>
<feature type="compositionally biased region" description="Polar residues" evidence="7">
    <location>
        <begin position="1169"/>
        <end position="1183"/>
    </location>
</feature>
<evidence type="ECO:0000256" key="7">
    <source>
        <dbReference type="SAM" id="MobiDB-lite"/>
    </source>
</evidence>
<keyword evidence="4" id="KW-0779">Telomere</keyword>